<feature type="compositionally biased region" description="Basic and acidic residues" evidence="1">
    <location>
        <begin position="135"/>
        <end position="144"/>
    </location>
</feature>
<dbReference type="OrthoDB" id="10671149at2759"/>
<protein>
    <submittedName>
        <fullName evidence="2">Uncharacterized protein</fullName>
    </submittedName>
</protein>
<keyword evidence="3" id="KW-1185">Reference proteome</keyword>
<feature type="region of interest" description="Disordered" evidence="1">
    <location>
        <begin position="135"/>
        <end position="159"/>
    </location>
</feature>
<comment type="caution">
    <text evidence="2">The sequence shown here is derived from an EMBL/GenBank/DDBJ whole genome shotgun (WGS) entry which is preliminary data.</text>
</comment>
<evidence type="ECO:0000256" key="1">
    <source>
        <dbReference type="SAM" id="MobiDB-lite"/>
    </source>
</evidence>
<dbReference type="RefSeq" id="XP_028479308.1">
    <property type="nucleotide sequence ID" value="XM_028620336.1"/>
</dbReference>
<dbReference type="AlphaFoldDB" id="A0A427Y604"/>
<evidence type="ECO:0000313" key="2">
    <source>
        <dbReference type="EMBL" id="RSH86523.1"/>
    </source>
</evidence>
<dbReference type="GeneID" id="39589333"/>
<dbReference type="EMBL" id="RSCE01000002">
    <property type="protein sequence ID" value="RSH86523.1"/>
    <property type="molecule type" value="Genomic_DNA"/>
</dbReference>
<name>A0A427Y604_9TREE</name>
<sequence length="202" mass="21786">MCKVVPIPEAIAESPTFRRCDDILLLYDSFGGLPVPLPHNAVVEVLALVEDFRTDDGSLVPFVEQWQAAVLGFHLQRKLSPMTTPVDFKHNPAERAEAIPGDESPFSAADTGAPAPTQTETEAAMVPVVYAPETEPHSENHEIFSRSPQKEASPLMPPVVCVPEVDPQRESPEHSRNGTPAPVDVEAELQAVDAKVAAIPVA</sequence>
<gene>
    <name evidence="2" type="ORF">EHS24_004790</name>
</gene>
<organism evidence="2 3">
    <name type="scientific">Apiotrichum porosum</name>
    <dbReference type="NCBI Taxonomy" id="105984"/>
    <lineage>
        <taxon>Eukaryota</taxon>
        <taxon>Fungi</taxon>
        <taxon>Dikarya</taxon>
        <taxon>Basidiomycota</taxon>
        <taxon>Agaricomycotina</taxon>
        <taxon>Tremellomycetes</taxon>
        <taxon>Trichosporonales</taxon>
        <taxon>Trichosporonaceae</taxon>
        <taxon>Apiotrichum</taxon>
    </lineage>
</organism>
<accession>A0A427Y604</accession>
<evidence type="ECO:0000313" key="3">
    <source>
        <dbReference type="Proteomes" id="UP000279236"/>
    </source>
</evidence>
<reference evidence="2 3" key="1">
    <citation type="submission" date="2018-11" db="EMBL/GenBank/DDBJ databases">
        <title>Genome sequence of Apiotrichum porosum DSM 27194.</title>
        <authorList>
            <person name="Aliyu H."/>
            <person name="Gorte O."/>
            <person name="Ochsenreither K."/>
        </authorList>
    </citation>
    <scope>NUCLEOTIDE SEQUENCE [LARGE SCALE GENOMIC DNA]</scope>
    <source>
        <strain evidence="2 3">DSM 27194</strain>
    </source>
</reference>
<dbReference type="Proteomes" id="UP000279236">
    <property type="component" value="Unassembled WGS sequence"/>
</dbReference>
<proteinExistence type="predicted"/>